<accession>A0A1G2TLS1</accession>
<reference evidence="6 7" key="1">
    <citation type="journal article" date="2016" name="Nat. Commun.">
        <title>Thousands of microbial genomes shed light on interconnected biogeochemical processes in an aquifer system.</title>
        <authorList>
            <person name="Anantharaman K."/>
            <person name="Brown C.T."/>
            <person name="Hug L.A."/>
            <person name="Sharon I."/>
            <person name="Castelle C.J."/>
            <person name="Probst A.J."/>
            <person name="Thomas B.C."/>
            <person name="Singh A."/>
            <person name="Wilkins M.J."/>
            <person name="Karaoz U."/>
            <person name="Brodie E.L."/>
            <person name="Williams K.H."/>
            <person name="Hubbard S.S."/>
            <person name="Banfield J.F."/>
        </authorList>
    </citation>
    <scope>NUCLEOTIDE SEQUENCE [LARGE SCALE GENOMIC DNA]</scope>
</reference>
<evidence type="ECO:0000313" key="7">
    <source>
        <dbReference type="Proteomes" id="UP000178530"/>
    </source>
</evidence>
<dbReference type="PANTHER" id="PTHR33375:SF1">
    <property type="entry name" value="CHROMOSOME-PARTITIONING PROTEIN PARB-RELATED"/>
    <property type="match status" value="1"/>
</dbReference>
<dbReference type="EMBL" id="MHVU01000027">
    <property type="protein sequence ID" value="OHA98250.1"/>
    <property type="molecule type" value="Genomic_DNA"/>
</dbReference>
<dbReference type="CDD" id="cd16393">
    <property type="entry name" value="SPO0J_N"/>
    <property type="match status" value="1"/>
</dbReference>
<protein>
    <recommendedName>
        <fullName evidence="5">ParB-like N-terminal domain-containing protein</fullName>
    </recommendedName>
</protein>
<dbReference type="Pfam" id="PF02195">
    <property type="entry name" value="ParB_N"/>
    <property type="match status" value="1"/>
</dbReference>
<dbReference type="NCBIfam" id="TIGR00180">
    <property type="entry name" value="parB_part"/>
    <property type="match status" value="1"/>
</dbReference>
<evidence type="ECO:0000259" key="5">
    <source>
        <dbReference type="SMART" id="SM00470"/>
    </source>
</evidence>
<dbReference type="SUPFAM" id="SSF109709">
    <property type="entry name" value="KorB DNA-binding domain-like"/>
    <property type="match status" value="1"/>
</dbReference>
<organism evidence="6 7">
    <name type="scientific">Candidatus Zambryskibacteria bacterium RIFCSPHIGHO2_12_FULL_38_37</name>
    <dbReference type="NCBI Taxonomy" id="1802751"/>
    <lineage>
        <taxon>Bacteria</taxon>
        <taxon>Candidatus Zambryskiibacteriota</taxon>
    </lineage>
</organism>
<dbReference type="GO" id="GO:0005694">
    <property type="term" value="C:chromosome"/>
    <property type="evidence" value="ECO:0007669"/>
    <property type="project" value="TreeGrafter"/>
</dbReference>
<dbReference type="InterPro" id="IPR004437">
    <property type="entry name" value="ParB/RepB/Spo0J"/>
</dbReference>
<dbReference type="InterPro" id="IPR057240">
    <property type="entry name" value="ParB_dimer_C"/>
</dbReference>
<evidence type="ECO:0000313" key="6">
    <source>
        <dbReference type="EMBL" id="OHA98250.1"/>
    </source>
</evidence>
<dbReference type="GO" id="GO:0003677">
    <property type="term" value="F:DNA binding"/>
    <property type="evidence" value="ECO:0007669"/>
    <property type="project" value="UniProtKB-KW"/>
</dbReference>
<feature type="region of interest" description="Disordered" evidence="4">
    <location>
        <begin position="310"/>
        <end position="348"/>
    </location>
</feature>
<keyword evidence="3" id="KW-0238">DNA-binding</keyword>
<feature type="domain" description="ParB-like N-terminal" evidence="5">
    <location>
        <begin position="10"/>
        <end position="111"/>
    </location>
</feature>
<evidence type="ECO:0000256" key="2">
    <source>
        <dbReference type="ARBA" id="ARBA00022829"/>
    </source>
</evidence>
<dbReference type="InterPro" id="IPR041468">
    <property type="entry name" value="HTH_ParB/Spo0J"/>
</dbReference>
<dbReference type="SMART" id="SM00470">
    <property type="entry name" value="ParB"/>
    <property type="match status" value="1"/>
</dbReference>
<sequence>MSQFYNDAIFWIDVDKINPNPFQPRREFDPAQMQSLADSIRQYGVLQALIVTRKEVPKSDGGLGVEYELIAGERRLRASKLAGLSQVPVLIKIGDEGNDLMKLELAIIENIQREDLNPVDRARAFDRLAKEFGFKHVVIAEKVGKSREYVSNSLRLLALPAEILDALSLGKISEGHARPLMMLGDRPQEQNTLFKEIMFRKLTVREAEAIGRRIAYDKIRKTGATLDPETQEMEEKLTETLGTRVSIEKKLSGGKVVIDFFSRDDLHGILTLLQSNKQAKSTTEMLDKHIEANPIPPRSEFIPNYVQDSSTTEMTIEDAKNLDDRSKEEKSKEENSEDEIYSIKNFSI</sequence>
<proteinExistence type="inferred from homology"/>
<dbReference type="Gene3D" id="3.90.1530.30">
    <property type="match status" value="1"/>
</dbReference>
<comment type="caution">
    <text evidence="6">The sequence shown here is derived from an EMBL/GenBank/DDBJ whole genome shotgun (WGS) entry which is preliminary data.</text>
</comment>
<dbReference type="Pfam" id="PF17762">
    <property type="entry name" value="HTH_ParB"/>
    <property type="match status" value="1"/>
</dbReference>
<evidence type="ECO:0000256" key="3">
    <source>
        <dbReference type="ARBA" id="ARBA00023125"/>
    </source>
</evidence>
<dbReference type="Pfam" id="PF23552">
    <property type="entry name" value="ParB_C"/>
    <property type="match status" value="1"/>
</dbReference>
<feature type="compositionally biased region" description="Basic and acidic residues" evidence="4">
    <location>
        <begin position="317"/>
        <end position="334"/>
    </location>
</feature>
<dbReference type="FunFam" id="3.90.1530.30:FF:000001">
    <property type="entry name" value="Chromosome partitioning protein ParB"/>
    <property type="match status" value="1"/>
</dbReference>
<keyword evidence="2" id="KW-0159">Chromosome partition</keyword>
<dbReference type="PANTHER" id="PTHR33375">
    <property type="entry name" value="CHROMOSOME-PARTITIONING PROTEIN PARB-RELATED"/>
    <property type="match status" value="1"/>
</dbReference>
<dbReference type="InterPro" id="IPR003115">
    <property type="entry name" value="ParB_N"/>
</dbReference>
<dbReference type="InterPro" id="IPR050336">
    <property type="entry name" value="Chromosome_partition/occlusion"/>
</dbReference>
<gene>
    <name evidence="6" type="ORF">A3E32_00410</name>
</gene>
<dbReference type="Gene3D" id="1.10.10.2830">
    <property type="match status" value="1"/>
</dbReference>
<dbReference type="Proteomes" id="UP000178530">
    <property type="component" value="Unassembled WGS sequence"/>
</dbReference>
<comment type="similarity">
    <text evidence="1">Belongs to the ParB family.</text>
</comment>
<dbReference type="GO" id="GO:0007059">
    <property type="term" value="P:chromosome segregation"/>
    <property type="evidence" value="ECO:0007669"/>
    <property type="project" value="UniProtKB-KW"/>
</dbReference>
<name>A0A1G2TLS1_9BACT</name>
<dbReference type="AlphaFoldDB" id="A0A1G2TLS1"/>
<dbReference type="SUPFAM" id="SSF110849">
    <property type="entry name" value="ParB/Sulfiredoxin"/>
    <property type="match status" value="1"/>
</dbReference>
<evidence type="ECO:0000256" key="1">
    <source>
        <dbReference type="ARBA" id="ARBA00006295"/>
    </source>
</evidence>
<dbReference type="FunFam" id="1.10.10.2830:FF:000001">
    <property type="entry name" value="Chromosome partitioning protein ParB"/>
    <property type="match status" value="1"/>
</dbReference>
<evidence type="ECO:0000256" key="4">
    <source>
        <dbReference type="SAM" id="MobiDB-lite"/>
    </source>
</evidence>
<dbReference type="InterPro" id="IPR036086">
    <property type="entry name" value="ParB/Sulfiredoxin_sf"/>
</dbReference>